<gene>
    <name evidence="1" type="ORF">SAMN00808754_1377</name>
</gene>
<dbReference type="EMBL" id="LT838272">
    <property type="protein sequence ID" value="SMB96001.1"/>
    <property type="molecule type" value="Genomic_DNA"/>
</dbReference>
<protein>
    <recommendedName>
        <fullName evidence="3">DUF2283 domain-containing protein</fullName>
    </recommendedName>
</protein>
<dbReference type="InterPro" id="IPR019270">
    <property type="entry name" value="DUF2283"/>
</dbReference>
<keyword evidence="2" id="KW-1185">Reference proteome</keyword>
<dbReference type="Pfam" id="PF10049">
    <property type="entry name" value="DUF2283"/>
    <property type="match status" value="1"/>
</dbReference>
<evidence type="ECO:0000313" key="2">
    <source>
        <dbReference type="Proteomes" id="UP000192569"/>
    </source>
</evidence>
<organism evidence="1 2">
    <name type="scientific">Thermanaeromonas toyohensis ToBE</name>
    <dbReference type="NCBI Taxonomy" id="698762"/>
    <lineage>
        <taxon>Bacteria</taxon>
        <taxon>Bacillati</taxon>
        <taxon>Bacillota</taxon>
        <taxon>Clostridia</taxon>
        <taxon>Neomoorellales</taxon>
        <taxon>Neomoorellaceae</taxon>
        <taxon>Thermanaeromonas</taxon>
    </lineage>
</organism>
<reference evidence="1 2" key="1">
    <citation type="submission" date="2017-04" db="EMBL/GenBank/DDBJ databases">
        <authorList>
            <person name="Afonso C.L."/>
            <person name="Miller P.J."/>
            <person name="Scott M.A."/>
            <person name="Spackman E."/>
            <person name="Goraichik I."/>
            <person name="Dimitrov K.M."/>
            <person name="Suarez D.L."/>
            <person name="Swayne D.E."/>
        </authorList>
    </citation>
    <scope>NUCLEOTIDE SEQUENCE [LARGE SCALE GENOMIC DNA]</scope>
    <source>
        <strain evidence="1 2">ToBE</strain>
    </source>
</reference>
<proteinExistence type="predicted"/>
<dbReference type="STRING" id="698762.SAMN00808754_1377"/>
<dbReference type="AlphaFoldDB" id="A0A1W1VSD4"/>
<sequence>MAGNEKKGVTDSLHIHLLERESADSVKVAHGLVLDFDTGGNLVSLDIDQASKRIDLSGLEADGLPVGRIMVTGPRL</sequence>
<name>A0A1W1VSD4_9FIRM</name>
<dbReference type="Proteomes" id="UP000192569">
    <property type="component" value="Chromosome I"/>
</dbReference>
<evidence type="ECO:0008006" key="3">
    <source>
        <dbReference type="Google" id="ProtNLM"/>
    </source>
</evidence>
<accession>A0A1W1VSD4</accession>
<dbReference type="OrthoDB" id="9799670at2"/>
<evidence type="ECO:0000313" key="1">
    <source>
        <dbReference type="EMBL" id="SMB96001.1"/>
    </source>
</evidence>